<dbReference type="Gene3D" id="1.10.110.10">
    <property type="entry name" value="Plant lipid-transfer and hydrophobic proteins"/>
    <property type="match status" value="1"/>
</dbReference>
<feature type="signal peptide" evidence="3">
    <location>
        <begin position="1"/>
        <end position="20"/>
    </location>
</feature>
<evidence type="ECO:0000256" key="3">
    <source>
        <dbReference type="SAM" id="SignalP"/>
    </source>
</evidence>
<dbReference type="SUPFAM" id="SSF47699">
    <property type="entry name" value="Bifunctional inhibitor/lipid-transfer protein/seed storage 2S albumin"/>
    <property type="match status" value="1"/>
</dbReference>
<proteinExistence type="predicted"/>
<dbReference type="PRINTS" id="PR00808">
    <property type="entry name" value="AMLASEINHBTR"/>
</dbReference>
<keyword evidence="2" id="KW-0964">Secreted</keyword>
<dbReference type="InterPro" id="IPR036312">
    <property type="entry name" value="Bifun_inhib/LTP/seed_sf"/>
</dbReference>
<dbReference type="CDD" id="cd00261">
    <property type="entry name" value="AAI_SS"/>
    <property type="match status" value="1"/>
</dbReference>
<dbReference type="InterPro" id="IPR006311">
    <property type="entry name" value="TAT_signal"/>
</dbReference>
<dbReference type="GO" id="GO:0004867">
    <property type="term" value="F:serine-type endopeptidase inhibitor activity"/>
    <property type="evidence" value="ECO:0007669"/>
    <property type="project" value="InterPro"/>
</dbReference>
<dbReference type="InterPro" id="IPR006105">
    <property type="entry name" value="Allergen/tryp_amyl_inhib_CS"/>
</dbReference>
<dbReference type="OMA" id="GRRWEWE"/>
<name>A0A0E0HY69_ORYNI</name>
<dbReference type="HOGENOM" id="CLU_113497_1_1_1"/>
<dbReference type="PROSITE" id="PS00426">
    <property type="entry name" value="CEREAL_TRYP_AMYL_INH"/>
    <property type="match status" value="1"/>
</dbReference>
<keyword evidence="3" id="KW-0732">Signal</keyword>
<dbReference type="AlphaFoldDB" id="A0A0E0HY69"/>
<evidence type="ECO:0000256" key="2">
    <source>
        <dbReference type="ARBA" id="ARBA00022525"/>
    </source>
</evidence>
<protein>
    <submittedName>
        <fullName evidence="4">Uncharacterized protein</fullName>
    </submittedName>
</protein>
<evidence type="ECO:0000256" key="1">
    <source>
        <dbReference type="ARBA" id="ARBA00004613"/>
    </source>
</evidence>
<dbReference type="EnsemblPlants" id="ONIVA07G06010.1">
    <property type="protein sequence ID" value="ONIVA07G06010.1"/>
    <property type="gene ID" value="ONIVA07G06010"/>
</dbReference>
<reference evidence="4" key="2">
    <citation type="submission" date="2018-04" db="EMBL/GenBank/DDBJ databases">
        <title>OnivRS2 (Oryza nivara Reference Sequence Version 2).</title>
        <authorList>
            <person name="Zhang J."/>
            <person name="Kudrna D."/>
            <person name="Lee S."/>
            <person name="Talag J."/>
            <person name="Rajasekar S."/>
            <person name="Welchert J."/>
            <person name="Hsing Y.-I."/>
            <person name="Wing R.A."/>
        </authorList>
    </citation>
    <scope>NUCLEOTIDE SEQUENCE [LARGE SCALE GENOMIC DNA]</scope>
    <source>
        <strain evidence="4">SL10</strain>
    </source>
</reference>
<feature type="chain" id="PRO_5002362298" evidence="3">
    <location>
        <begin position="21"/>
        <end position="156"/>
    </location>
</feature>
<dbReference type="PANTHER" id="PTHR34481">
    <property type="entry name" value="TRYPSIN/FACTOR XIIA INHIBITOR-RELATED"/>
    <property type="match status" value="1"/>
</dbReference>
<evidence type="ECO:0000313" key="5">
    <source>
        <dbReference type="Proteomes" id="UP000006591"/>
    </source>
</evidence>
<keyword evidence="5" id="KW-1185">Reference proteome</keyword>
<dbReference type="Proteomes" id="UP000006591">
    <property type="component" value="Chromosome 7"/>
</dbReference>
<reference evidence="4" key="1">
    <citation type="submission" date="2015-04" db="UniProtKB">
        <authorList>
            <consortium name="EnsemblPlants"/>
        </authorList>
    </citation>
    <scope>IDENTIFICATION</scope>
    <source>
        <strain evidence="4">SL10</strain>
    </source>
</reference>
<sequence>MASSCFNRRLLLLLAGVAAAVLLSGLAVGAAAGGRRWEWESQCQPGEAFPHNPLSGCRGYVISRACPGHGPRRLEMAKARCCRDLATVQPRFRCEALPLFMDGVGELRGCPREAQRAAAAALMAAGECDLRGSSGETGRCYWPWLVGVGDGGVPMY</sequence>
<dbReference type="Gramene" id="ONIVA07G06010.1">
    <property type="protein sequence ID" value="ONIVA07G06010.1"/>
    <property type="gene ID" value="ONIVA07G06010"/>
</dbReference>
<dbReference type="STRING" id="4536.A0A0E0HY69"/>
<dbReference type="PANTHER" id="PTHR34481:SF2">
    <property type="entry name" value="TRYPSIN_FACTOR XIIA INHIBITOR"/>
    <property type="match status" value="1"/>
</dbReference>
<accession>A0A0E0HY69</accession>
<evidence type="ECO:0000313" key="4">
    <source>
        <dbReference type="EnsemblPlants" id="ONIVA07G06010.1"/>
    </source>
</evidence>
<dbReference type="PROSITE" id="PS51318">
    <property type="entry name" value="TAT"/>
    <property type="match status" value="1"/>
</dbReference>
<comment type="subcellular location">
    <subcellularLocation>
        <location evidence="1">Secreted</location>
    </subcellularLocation>
</comment>
<organism evidence="4">
    <name type="scientific">Oryza nivara</name>
    <name type="common">Indian wild rice</name>
    <name type="synonym">Oryza sativa f. spontanea</name>
    <dbReference type="NCBI Taxonomy" id="4536"/>
    <lineage>
        <taxon>Eukaryota</taxon>
        <taxon>Viridiplantae</taxon>
        <taxon>Streptophyta</taxon>
        <taxon>Embryophyta</taxon>
        <taxon>Tracheophyta</taxon>
        <taxon>Spermatophyta</taxon>
        <taxon>Magnoliopsida</taxon>
        <taxon>Liliopsida</taxon>
        <taxon>Poales</taxon>
        <taxon>Poaceae</taxon>
        <taxon>BOP clade</taxon>
        <taxon>Oryzoideae</taxon>
        <taxon>Oryzeae</taxon>
        <taxon>Oryzinae</taxon>
        <taxon>Oryza</taxon>
    </lineage>
</organism>
<dbReference type="GO" id="GO:0005576">
    <property type="term" value="C:extracellular region"/>
    <property type="evidence" value="ECO:0007669"/>
    <property type="project" value="UniProtKB-SubCell"/>
</dbReference>
<dbReference type="InterPro" id="IPR006106">
    <property type="entry name" value="Allergen/soft/tryp_amyl_inhib"/>
</dbReference>